<protein>
    <recommendedName>
        <fullName evidence="2">Response regulatory domain-containing protein</fullName>
    </recommendedName>
</protein>
<organism evidence="3">
    <name type="scientific">marine metagenome</name>
    <dbReference type="NCBI Taxonomy" id="408172"/>
    <lineage>
        <taxon>unclassified sequences</taxon>
        <taxon>metagenomes</taxon>
        <taxon>ecological metagenomes</taxon>
    </lineage>
</organism>
<feature type="domain" description="Response regulatory" evidence="2">
    <location>
        <begin position="7"/>
        <end position="76"/>
    </location>
</feature>
<sequence length="76" mass="8354">MVVTSGKILLIDDDAESLRVLYEVLSRGGYDVACAENGYDAIQIVHRGVISLVISDYDLPDTTGPELIQQMRQICP</sequence>
<dbReference type="EMBL" id="UINC01067425">
    <property type="protein sequence ID" value="SVB99080.1"/>
    <property type="molecule type" value="Genomic_DNA"/>
</dbReference>
<evidence type="ECO:0000313" key="3">
    <source>
        <dbReference type="EMBL" id="SVB99080.1"/>
    </source>
</evidence>
<dbReference type="PANTHER" id="PTHR44591">
    <property type="entry name" value="STRESS RESPONSE REGULATOR PROTEIN 1"/>
    <property type="match status" value="1"/>
</dbReference>
<accession>A0A382IHG0</accession>
<gene>
    <name evidence="3" type="ORF">METZ01_LOCUS251934</name>
</gene>
<dbReference type="Pfam" id="PF00072">
    <property type="entry name" value="Response_reg"/>
    <property type="match status" value="1"/>
</dbReference>
<evidence type="ECO:0000259" key="2">
    <source>
        <dbReference type="PROSITE" id="PS50110"/>
    </source>
</evidence>
<dbReference type="InterPro" id="IPR050595">
    <property type="entry name" value="Bact_response_regulator"/>
</dbReference>
<dbReference type="InterPro" id="IPR001789">
    <property type="entry name" value="Sig_transdc_resp-reg_receiver"/>
</dbReference>
<dbReference type="AlphaFoldDB" id="A0A382IHG0"/>
<reference evidence="3" key="1">
    <citation type="submission" date="2018-05" db="EMBL/GenBank/DDBJ databases">
        <authorList>
            <person name="Lanie J.A."/>
            <person name="Ng W.-L."/>
            <person name="Kazmierczak K.M."/>
            <person name="Andrzejewski T.M."/>
            <person name="Davidsen T.M."/>
            <person name="Wayne K.J."/>
            <person name="Tettelin H."/>
            <person name="Glass J.I."/>
            <person name="Rusch D."/>
            <person name="Podicherti R."/>
            <person name="Tsui H.-C.T."/>
            <person name="Winkler M.E."/>
        </authorList>
    </citation>
    <scope>NUCLEOTIDE SEQUENCE</scope>
</reference>
<dbReference type="InterPro" id="IPR011006">
    <property type="entry name" value="CheY-like_superfamily"/>
</dbReference>
<dbReference type="SUPFAM" id="SSF52172">
    <property type="entry name" value="CheY-like"/>
    <property type="match status" value="1"/>
</dbReference>
<dbReference type="Gene3D" id="3.40.50.2300">
    <property type="match status" value="1"/>
</dbReference>
<name>A0A382IHG0_9ZZZZ</name>
<dbReference type="PANTHER" id="PTHR44591:SF3">
    <property type="entry name" value="RESPONSE REGULATORY DOMAIN-CONTAINING PROTEIN"/>
    <property type="match status" value="1"/>
</dbReference>
<keyword evidence="1" id="KW-0597">Phosphoprotein</keyword>
<dbReference type="GO" id="GO:0000160">
    <property type="term" value="P:phosphorelay signal transduction system"/>
    <property type="evidence" value="ECO:0007669"/>
    <property type="project" value="InterPro"/>
</dbReference>
<dbReference type="PROSITE" id="PS50110">
    <property type="entry name" value="RESPONSE_REGULATORY"/>
    <property type="match status" value="1"/>
</dbReference>
<evidence type="ECO:0000256" key="1">
    <source>
        <dbReference type="ARBA" id="ARBA00022553"/>
    </source>
</evidence>
<feature type="non-terminal residue" evidence="3">
    <location>
        <position position="76"/>
    </location>
</feature>
<proteinExistence type="predicted"/>